<dbReference type="AlphaFoldDB" id="A0AA88C7J4"/>
<proteinExistence type="predicted"/>
<dbReference type="InterPro" id="IPR021295">
    <property type="entry name" value="DUF2867"/>
</dbReference>
<name>A0AA88C7J4_9BURK</name>
<organism evidence="1 2">
    <name type="scientific">Pseudoduganella plicata</name>
    <dbReference type="NCBI Taxonomy" id="321984"/>
    <lineage>
        <taxon>Bacteria</taxon>
        <taxon>Pseudomonadati</taxon>
        <taxon>Pseudomonadota</taxon>
        <taxon>Betaproteobacteria</taxon>
        <taxon>Burkholderiales</taxon>
        <taxon>Oxalobacteraceae</taxon>
        <taxon>Telluria group</taxon>
        <taxon>Pseudoduganella</taxon>
    </lineage>
</organism>
<dbReference type="RefSeq" id="WP_229466236.1">
    <property type="nucleotide sequence ID" value="NZ_BMWW01000002.1"/>
</dbReference>
<evidence type="ECO:0000313" key="2">
    <source>
        <dbReference type="Proteomes" id="UP000619512"/>
    </source>
</evidence>
<protein>
    <recommendedName>
        <fullName evidence="3">DUF2867 domain-containing protein</fullName>
    </recommendedName>
</protein>
<reference evidence="1" key="2">
    <citation type="submission" date="2022-12" db="EMBL/GenBank/DDBJ databases">
        <authorList>
            <person name="Sun Q."/>
            <person name="Kim S."/>
        </authorList>
    </citation>
    <scope>NUCLEOTIDE SEQUENCE</scope>
    <source>
        <strain evidence="1">KCTC 12344</strain>
    </source>
</reference>
<gene>
    <name evidence="1" type="ORF">GCM10007388_15330</name>
</gene>
<dbReference type="Pfam" id="PF11066">
    <property type="entry name" value="DUF2867"/>
    <property type="match status" value="1"/>
</dbReference>
<accession>A0AA88C7J4</accession>
<evidence type="ECO:0008006" key="3">
    <source>
        <dbReference type="Google" id="ProtNLM"/>
    </source>
</evidence>
<comment type="caution">
    <text evidence="1">The sequence shown here is derived from an EMBL/GenBank/DDBJ whole genome shotgun (WGS) entry which is preliminary data.</text>
</comment>
<sequence length="167" mass="18211">MSATTHIAEIAVPAASRLHARLPGAHFHDCYRMALPDGRPVLALFLDAVARTPPWVNRLMALRNAVVAPLGLKNLGGLNNVDPAKPVDAYRPGDRVGIFTLLHVSDDEVVLGDADRHLDVQVSLCRLDDGLAVSTVVHVHRLLGHLYMLPVAPLHRRIVPAVMRRMG</sequence>
<evidence type="ECO:0000313" key="1">
    <source>
        <dbReference type="EMBL" id="GGY83251.1"/>
    </source>
</evidence>
<dbReference type="EMBL" id="BMWW01000002">
    <property type="protein sequence ID" value="GGY83251.1"/>
    <property type="molecule type" value="Genomic_DNA"/>
</dbReference>
<dbReference type="Proteomes" id="UP000619512">
    <property type="component" value="Unassembled WGS sequence"/>
</dbReference>
<reference evidence="1" key="1">
    <citation type="journal article" date="2014" name="Int. J. Syst. Evol. Microbiol.">
        <title>Complete genome sequence of Corynebacterium casei LMG S-19264T (=DSM 44701T), isolated from a smear-ripened cheese.</title>
        <authorList>
            <consortium name="US DOE Joint Genome Institute (JGI-PGF)"/>
            <person name="Walter F."/>
            <person name="Albersmeier A."/>
            <person name="Kalinowski J."/>
            <person name="Ruckert C."/>
        </authorList>
    </citation>
    <scope>NUCLEOTIDE SEQUENCE</scope>
    <source>
        <strain evidence="1">KCTC 12344</strain>
    </source>
</reference>